<evidence type="ECO:0000313" key="1">
    <source>
        <dbReference type="EMBL" id="CRZ35609.1"/>
    </source>
</evidence>
<dbReference type="EMBL" id="CVTD020000026">
    <property type="protein sequence ID" value="CRZ35609.1"/>
    <property type="molecule type" value="Genomic_DNA"/>
</dbReference>
<evidence type="ECO:0008006" key="3">
    <source>
        <dbReference type="Google" id="ProtNLM"/>
    </source>
</evidence>
<keyword evidence="2" id="KW-1185">Reference proteome</keyword>
<evidence type="ECO:0000313" key="2">
    <source>
        <dbReference type="Proteomes" id="UP000236497"/>
    </source>
</evidence>
<proteinExistence type="predicted"/>
<gene>
    <name evidence="1" type="ORF">HHT355_2423</name>
</gene>
<accession>A0A0H5SJE1</accession>
<dbReference type="SUPFAM" id="SSF50814">
    <property type="entry name" value="Lipocalins"/>
    <property type="match status" value="1"/>
</dbReference>
<dbReference type="InterPro" id="IPR015231">
    <property type="entry name" value="DUF1934"/>
</dbReference>
<sequence>MKGKVNVFIEGKTRENNGSIITDVTGEYRFFNGKHIIRYKEYDKENTGESDNTIKVLPGLVEMIKKGDNRTHMVFDLSKDTHTFYNTPYGSFMFQICTKRIEIEENEKELIVDMEYALFQNNEHFSDNQIRIAVREI</sequence>
<protein>
    <recommendedName>
        <fullName evidence="3">DUF1934 domain-containing protein</fullName>
    </recommendedName>
</protein>
<dbReference type="Proteomes" id="UP000236497">
    <property type="component" value="Unassembled WGS sequence"/>
</dbReference>
<dbReference type="OrthoDB" id="1680906at2"/>
<dbReference type="Pfam" id="PF09148">
    <property type="entry name" value="DUF1934"/>
    <property type="match status" value="1"/>
</dbReference>
<reference evidence="1 2" key="1">
    <citation type="submission" date="2015-06" db="EMBL/GenBank/DDBJ databases">
        <authorList>
            <person name="Wibberg Daniel"/>
        </authorList>
    </citation>
    <scope>NUCLEOTIDE SEQUENCE [LARGE SCALE GENOMIC DNA]</scope>
    <source>
        <strain evidence="1 2">T3/55T</strain>
    </source>
</reference>
<dbReference type="RefSeq" id="WP_103203684.1">
    <property type="nucleotide sequence ID" value="NZ_CVTD020000026.1"/>
</dbReference>
<dbReference type="InterPro" id="IPR012674">
    <property type="entry name" value="Calycin"/>
</dbReference>
<organism evidence="1 2">
    <name type="scientific">Herbinix hemicellulosilytica</name>
    <dbReference type="NCBI Taxonomy" id="1564487"/>
    <lineage>
        <taxon>Bacteria</taxon>
        <taxon>Bacillati</taxon>
        <taxon>Bacillota</taxon>
        <taxon>Clostridia</taxon>
        <taxon>Lachnospirales</taxon>
        <taxon>Lachnospiraceae</taxon>
        <taxon>Herbinix</taxon>
    </lineage>
</organism>
<dbReference type="AlphaFoldDB" id="A0A0H5SJE1"/>
<name>A0A0H5SJE1_HERHM</name>
<dbReference type="Gene3D" id="2.40.128.20">
    <property type="match status" value="1"/>
</dbReference>